<sequence length="66" mass="7180">MVLDFSLLFKIGAMGVLLIIIDKVLKSGGREDISVLTNLAGIVIILIAVLSIIYKLFDSVKTLFTL</sequence>
<feature type="transmembrane region" description="Helical" evidence="1">
    <location>
        <begin position="6"/>
        <end position="25"/>
    </location>
</feature>
<accession>A0A174GB54</accession>
<dbReference type="InterPro" id="IPR009570">
    <property type="entry name" value="Spore_III_AC"/>
</dbReference>
<organism evidence="2 3">
    <name type="scientific">Clostridium disporicum</name>
    <dbReference type="NCBI Taxonomy" id="84024"/>
    <lineage>
        <taxon>Bacteria</taxon>
        <taxon>Bacillati</taxon>
        <taxon>Bacillota</taxon>
        <taxon>Clostridia</taxon>
        <taxon>Eubacteriales</taxon>
        <taxon>Clostridiaceae</taxon>
        <taxon>Clostridium</taxon>
    </lineage>
</organism>
<feature type="transmembrane region" description="Helical" evidence="1">
    <location>
        <begin position="37"/>
        <end position="57"/>
    </location>
</feature>
<evidence type="ECO:0000313" key="2">
    <source>
        <dbReference type="EMBL" id="CUO58140.1"/>
    </source>
</evidence>
<evidence type="ECO:0000256" key="1">
    <source>
        <dbReference type="SAM" id="Phobius"/>
    </source>
</evidence>
<dbReference type="Pfam" id="PF06686">
    <property type="entry name" value="SpoIIIAC"/>
    <property type="match status" value="1"/>
</dbReference>
<keyword evidence="1" id="KW-0812">Transmembrane</keyword>
<dbReference type="EMBL" id="CYZX01000011">
    <property type="protein sequence ID" value="CUO58140.1"/>
    <property type="molecule type" value="Genomic_DNA"/>
</dbReference>
<protein>
    <submittedName>
        <fullName evidence="2">Stage III sporulation protein AC</fullName>
    </submittedName>
</protein>
<evidence type="ECO:0000313" key="3">
    <source>
        <dbReference type="Proteomes" id="UP000095594"/>
    </source>
</evidence>
<dbReference type="NCBIfam" id="TIGR02848">
    <property type="entry name" value="spore_III_AC"/>
    <property type="match status" value="1"/>
</dbReference>
<name>A0A174GB54_9CLOT</name>
<reference evidence="2 3" key="1">
    <citation type="submission" date="2015-09" db="EMBL/GenBank/DDBJ databases">
        <authorList>
            <consortium name="Pathogen Informatics"/>
        </authorList>
    </citation>
    <scope>NUCLEOTIDE SEQUENCE [LARGE SCALE GENOMIC DNA]</scope>
    <source>
        <strain evidence="2 3">2789STDY5834856</strain>
    </source>
</reference>
<keyword evidence="1" id="KW-0472">Membrane</keyword>
<keyword evidence="1" id="KW-1133">Transmembrane helix</keyword>
<gene>
    <name evidence="2" type="ORF">ERS852471_01821</name>
</gene>
<proteinExistence type="predicted"/>
<dbReference type="InterPro" id="IPR025664">
    <property type="entry name" value="Spore_III_AC/AD"/>
</dbReference>
<dbReference type="Proteomes" id="UP000095594">
    <property type="component" value="Unassembled WGS sequence"/>
</dbReference>
<dbReference type="AlphaFoldDB" id="A0A174GB54"/>